<dbReference type="AlphaFoldDB" id="A0A7X0F1A1"/>
<keyword evidence="2" id="KW-1185">Reference proteome</keyword>
<evidence type="ECO:0000313" key="1">
    <source>
        <dbReference type="EMBL" id="MBB6348471.1"/>
    </source>
</evidence>
<protein>
    <recommendedName>
        <fullName evidence="3">Alpha/beta hydrolase</fullName>
    </recommendedName>
</protein>
<dbReference type="EMBL" id="JACHJB010000002">
    <property type="protein sequence ID" value="MBB6348471.1"/>
    <property type="molecule type" value="Genomic_DNA"/>
</dbReference>
<organism evidence="1 2">
    <name type="scientific">Nonomuraea muscovyensis</name>
    <dbReference type="NCBI Taxonomy" id="1124761"/>
    <lineage>
        <taxon>Bacteria</taxon>
        <taxon>Bacillati</taxon>
        <taxon>Actinomycetota</taxon>
        <taxon>Actinomycetes</taxon>
        <taxon>Streptosporangiales</taxon>
        <taxon>Streptosporangiaceae</taxon>
        <taxon>Nonomuraea</taxon>
    </lineage>
</organism>
<accession>A0A7X0F1A1</accession>
<name>A0A7X0F1A1_9ACTN</name>
<reference evidence="1 2" key="1">
    <citation type="submission" date="2020-08" db="EMBL/GenBank/DDBJ databases">
        <title>Sequencing the genomes of 1000 actinobacteria strains.</title>
        <authorList>
            <person name="Klenk H.-P."/>
        </authorList>
    </citation>
    <scope>NUCLEOTIDE SEQUENCE [LARGE SCALE GENOMIC DNA]</scope>
    <source>
        <strain evidence="1 2">DSM 45913</strain>
    </source>
</reference>
<sequence length="173" mass="19476">MVYLDSFAHEEWDIHHTDERLRLKPQPVPGALMLRLITLLSRGLYRKMFAAWPGEVRDALIARHLTVDARRAGALERSNQHQWGEKLMGAGPVPGRPAVMPTAPGIDAALRLTMPERLLQEMTEGKIRMHRAMAASVAHGEHRVLAGAKHSTIGTDCPDEVVRAIFDLWRRVR</sequence>
<evidence type="ECO:0000313" key="2">
    <source>
        <dbReference type="Proteomes" id="UP000583800"/>
    </source>
</evidence>
<gene>
    <name evidence="1" type="ORF">FHU36_005016</name>
</gene>
<dbReference type="Proteomes" id="UP000583800">
    <property type="component" value="Unassembled WGS sequence"/>
</dbReference>
<proteinExistence type="predicted"/>
<evidence type="ECO:0008006" key="3">
    <source>
        <dbReference type="Google" id="ProtNLM"/>
    </source>
</evidence>
<comment type="caution">
    <text evidence="1">The sequence shown here is derived from an EMBL/GenBank/DDBJ whole genome shotgun (WGS) entry which is preliminary data.</text>
</comment>